<evidence type="ECO:0000313" key="1">
    <source>
        <dbReference type="EMBL" id="QHT22396.1"/>
    </source>
</evidence>
<accession>A0A6C0DZT4</accession>
<organism evidence="1">
    <name type="scientific">viral metagenome</name>
    <dbReference type="NCBI Taxonomy" id="1070528"/>
    <lineage>
        <taxon>unclassified sequences</taxon>
        <taxon>metagenomes</taxon>
        <taxon>organismal metagenomes</taxon>
    </lineage>
</organism>
<protein>
    <submittedName>
        <fullName evidence="1">Uncharacterized protein</fullName>
    </submittedName>
</protein>
<name>A0A6C0DZT4_9ZZZZ</name>
<dbReference type="EMBL" id="MN739709">
    <property type="protein sequence ID" value="QHT22396.1"/>
    <property type="molecule type" value="Genomic_DNA"/>
</dbReference>
<dbReference type="AlphaFoldDB" id="A0A6C0DZT4"/>
<sequence>MLFIRKIWMKKKQNIYKFKIYTNLKDITYFTNVKKIK</sequence>
<proteinExistence type="predicted"/>
<reference evidence="1" key="1">
    <citation type="journal article" date="2020" name="Nature">
        <title>Giant virus diversity and host interactions through global metagenomics.</title>
        <authorList>
            <person name="Schulz F."/>
            <person name="Roux S."/>
            <person name="Paez-Espino D."/>
            <person name="Jungbluth S."/>
            <person name="Walsh D.A."/>
            <person name="Denef V.J."/>
            <person name="McMahon K.D."/>
            <person name="Konstantinidis K.T."/>
            <person name="Eloe-Fadrosh E.A."/>
            <person name="Kyrpides N.C."/>
            <person name="Woyke T."/>
        </authorList>
    </citation>
    <scope>NUCLEOTIDE SEQUENCE</scope>
    <source>
        <strain evidence="1">GVMAG-M-3300023179-111</strain>
    </source>
</reference>